<evidence type="ECO:0000256" key="1">
    <source>
        <dbReference type="SAM" id="MobiDB-lite"/>
    </source>
</evidence>
<sequence>MVDGHSQLQIRRHRPTWPQTHAQLRAPDSTLDDRAWRERRRGLRRGGGRLTRRRRDDDGDRAQRRGG</sequence>
<evidence type="ECO:0000313" key="3">
    <source>
        <dbReference type="Proteomes" id="UP000479710"/>
    </source>
</evidence>
<accession>A0A6G1CC53</accession>
<feature type="region of interest" description="Disordered" evidence="1">
    <location>
        <begin position="1"/>
        <end position="67"/>
    </location>
</feature>
<dbReference type="AlphaFoldDB" id="A0A6G1CC53"/>
<comment type="caution">
    <text evidence="2">The sequence shown here is derived from an EMBL/GenBank/DDBJ whole genome shotgun (WGS) entry which is preliminary data.</text>
</comment>
<keyword evidence="3" id="KW-1185">Reference proteome</keyword>
<feature type="compositionally biased region" description="Basic and acidic residues" evidence="1">
    <location>
        <begin position="54"/>
        <end position="67"/>
    </location>
</feature>
<dbReference type="Proteomes" id="UP000479710">
    <property type="component" value="Unassembled WGS sequence"/>
</dbReference>
<organism evidence="2 3">
    <name type="scientific">Oryza meyeriana var. granulata</name>
    <dbReference type="NCBI Taxonomy" id="110450"/>
    <lineage>
        <taxon>Eukaryota</taxon>
        <taxon>Viridiplantae</taxon>
        <taxon>Streptophyta</taxon>
        <taxon>Embryophyta</taxon>
        <taxon>Tracheophyta</taxon>
        <taxon>Spermatophyta</taxon>
        <taxon>Magnoliopsida</taxon>
        <taxon>Liliopsida</taxon>
        <taxon>Poales</taxon>
        <taxon>Poaceae</taxon>
        <taxon>BOP clade</taxon>
        <taxon>Oryzoideae</taxon>
        <taxon>Oryzeae</taxon>
        <taxon>Oryzinae</taxon>
        <taxon>Oryza</taxon>
        <taxon>Oryza meyeriana</taxon>
    </lineage>
</organism>
<reference evidence="2 3" key="1">
    <citation type="submission" date="2019-11" db="EMBL/GenBank/DDBJ databases">
        <title>Whole genome sequence of Oryza granulata.</title>
        <authorList>
            <person name="Li W."/>
        </authorList>
    </citation>
    <scope>NUCLEOTIDE SEQUENCE [LARGE SCALE GENOMIC DNA]</scope>
    <source>
        <strain evidence="3">cv. Menghai</strain>
        <tissue evidence="2">Leaf</tissue>
    </source>
</reference>
<name>A0A6G1CC53_9ORYZ</name>
<evidence type="ECO:0000313" key="2">
    <source>
        <dbReference type="EMBL" id="KAF0897374.1"/>
    </source>
</evidence>
<dbReference type="EMBL" id="SPHZ02000010">
    <property type="protein sequence ID" value="KAF0897374.1"/>
    <property type="molecule type" value="Genomic_DNA"/>
</dbReference>
<protein>
    <submittedName>
        <fullName evidence="2">Uncharacterized protein</fullName>
    </submittedName>
</protein>
<feature type="compositionally biased region" description="Basic residues" evidence="1">
    <location>
        <begin position="37"/>
        <end position="53"/>
    </location>
</feature>
<proteinExistence type="predicted"/>
<gene>
    <name evidence="2" type="ORF">E2562_036497</name>
</gene>